<name>A0ACC0DAM4_9PEZI</name>
<dbReference type="EMBL" id="MU394294">
    <property type="protein sequence ID" value="KAI6089718.1"/>
    <property type="molecule type" value="Genomic_DNA"/>
</dbReference>
<accession>A0ACC0DAM4</accession>
<reference evidence="1 2" key="1">
    <citation type="journal article" date="2022" name="New Phytol.">
        <title>Ecological generalism drives hyperdiversity of secondary metabolite gene clusters in xylarialean endophytes.</title>
        <authorList>
            <person name="Franco M.E.E."/>
            <person name="Wisecaver J.H."/>
            <person name="Arnold A.E."/>
            <person name="Ju Y.M."/>
            <person name="Slot J.C."/>
            <person name="Ahrendt S."/>
            <person name="Moore L.P."/>
            <person name="Eastman K.E."/>
            <person name="Scott K."/>
            <person name="Konkel Z."/>
            <person name="Mondo S.J."/>
            <person name="Kuo A."/>
            <person name="Hayes R.D."/>
            <person name="Haridas S."/>
            <person name="Andreopoulos B."/>
            <person name="Riley R."/>
            <person name="LaButti K."/>
            <person name="Pangilinan J."/>
            <person name="Lipzen A."/>
            <person name="Amirebrahimi M."/>
            <person name="Yan J."/>
            <person name="Adam C."/>
            <person name="Keymanesh K."/>
            <person name="Ng V."/>
            <person name="Louie K."/>
            <person name="Northen T."/>
            <person name="Drula E."/>
            <person name="Henrissat B."/>
            <person name="Hsieh H.M."/>
            <person name="Youens-Clark K."/>
            <person name="Lutzoni F."/>
            <person name="Miadlikowska J."/>
            <person name="Eastwood D.C."/>
            <person name="Hamelin R.C."/>
            <person name="Grigoriev I.V."/>
            <person name="U'Ren J.M."/>
        </authorList>
    </citation>
    <scope>NUCLEOTIDE SEQUENCE [LARGE SCALE GENOMIC DNA]</scope>
    <source>
        <strain evidence="1 2">ER1909</strain>
    </source>
</reference>
<keyword evidence="2" id="KW-1185">Reference proteome</keyword>
<sequence length="475" mass="50570">MMKTEEKVEAIDELNAAQIPSTTPSAPVVSIYHGQPLAAKAETLTPTTKTALTSEVEESIVTDSEVVPDCHTLPADFPDGGVDAWLCVFGGWCAMFAAFGLVNCLGVFLTYYVEGPLSSYGSSTVSWIVTVQLYLQSGSAIVWGRLYDVYGPKWLLYGGSLMYIFGLMMTSLATQYYQIFLAQSLVSAMGSGAIFNVSITCATTWFHKKRAAAMGILVSGSSLGGVLLPIIFNQLIPRLGFPWTLRIVALILLALCSAACLTITSRLPPRPKALKATDYVRPLSEPAFLFTVLSGFFFLLGMFIPFNYVTLQAEAAGVSPNLVPYLLSIINGVSIFGRIIPGFVADVVGRYNTMTIITALSAIFTLSLWIPGRGSAAIVVYGAIFGFTSGGYVSIGAPCIAQISDIREIGTRTGTAYLLQALGGLTGSPIAGALVSKMGGSYLGLQLFCGISMCVSVVFNLAARHAQVGFKWAKV</sequence>
<evidence type="ECO:0000313" key="2">
    <source>
        <dbReference type="Proteomes" id="UP001497680"/>
    </source>
</evidence>
<organism evidence="1 2">
    <name type="scientific">Hypoxylon rubiginosum</name>
    <dbReference type="NCBI Taxonomy" id="110542"/>
    <lineage>
        <taxon>Eukaryota</taxon>
        <taxon>Fungi</taxon>
        <taxon>Dikarya</taxon>
        <taxon>Ascomycota</taxon>
        <taxon>Pezizomycotina</taxon>
        <taxon>Sordariomycetes</taxon>
        <taxon>Xylariomycetidae</taxon>
        <taxon>Xylariales</taxon>
        <taxon>Hypoxylaceae</taxon>
        <taxon>Hypoxylon</taxon>
    </lineage>
</organism>
<proteinExistence type="predicted"/>
<gene>
    <name evidence="1" type="ORF">F4821DRAFT_230766</name>
</gene>
<comment type="caution">
    <text evidence="1">The sequence shown here is derived from an EMBL/GenBank/DDBJ whole genome shotgun (WGS) entry which is preliminary data.</text>
</comment>
<dbReference type="Proteomes" id="UP001497680">
    <property type="component" value="Unassembled WGS sequence"/>
</dbReference>
<protein>
    <submittedName>
        <fullName evidence="1">Major facilitator superfamily transporter</fullName>
    </submittedName>
</protein>
<evidence type="ECO:0000313" key="1">
    <source>
        <dbReference type="EMBL" id="KAI6089718.1"/>
    </source>
</evidence>